<evidence type="ECO:0000256" key="3">
    <source>
        <dbReference type="ARBA" id="ARBA00022491"/>
    </source>
</evidence>
<organism evidence="21 22">
    <name type="scientific">Acipenser ruthenus</name>
    <name type="common">Sterlet sturgeon</name>
    <dbReference type="NCBI Taxonomy" id="7906"/>
    <lineage>
        <taxon>Eukaryota</taxon>
        <taxon>Metazoa</taxon>
        <taxon>Chordata</taxon>
        <taxon>Craniata</taxon>
        <taxon>Vertebrata</taxon>
        <taxon>Euteleostomi</taxon>
        <taxon>Actinopterygii</taxon>
        <taxon>Chondrostei</taxon>
        <taxon>Acipenseriformes</taxon>
        <taxon>Acipenseridae</taxon>
        <taxon>Acipenser</taxon>
    </lineage>
</organism>
<feature type="domain" description="C2H2-type" evidence="20">
    <location>
        <begin position="1456"/>
        <end position="1484"/>
    </location>
</feature>
<evidence type="ECO:0000256" key="9">
    <source>
        <dbReference type="ARBA" id="ARBA00023125"/>
    </source>
</evidence>
<name>A0A444UEF8_ACIRT</name>
<evidence type="ECO:0000256" key="7">
    <source>
        <dbReference type="ARBA" id="ARBA00022833"/>
    </source>
</evidence>
<keyword evidence="3" id="KW-0678">Repressor</keyword>
<reference evidence="21 22" key="1">
    <citation type="submission" date="2019-01" db="EMBL/GenBank/DDBJ databases">
        <title>Draft Genome and Complete Hox-Cluster Characterization of the Sterlet Sturgeon (Acipenser ruthenus).</title>
        <authorList>
            <person name="Wei Q."/>
        </authorList>
    </citation>
    <scope>NUCLEOTIDE SEQUENCE [LARGE SCALE GENOMIC DNA]</scope>
    <source>
        <strain evidence="21">WHYD16114868_AA</strain>
        <tissue evidence="21">Blood</tissue>
    </source>
</reference>
<dbReference type="FunFam" id="3.30.160.60:FF:000222">
    <property type="entry name" value="Putative transcriptional repressor ctcf"/>
    <property type="match status" value="1"/>
</dbReference>
<dbReference type="Proteomes" id="UP000289886">
    <property type="component" value="Unassembled WGS sequence"/>
</dbReference>
<evidence type="ECO:0000256" key="1">
    <source>
        <dbReference type="ARBA" id="ARBA00004123"/>
    </source>
</evidence>
<feature type="region of interest" description="Disordered" evidence="19">
    <location>
        <begin position="1650"/>
        <end position="1755"/>
    </location>
</feature>
<feature type="region of interest" description="Disordered" evidence="19">
    <location>
        <begin position="555"/>
        <end position="597"/>
    </location>
</feature>
<dbReference type="Gene3D" id="3.30.160.60">
    <property type="entry name" value="Classic Zinc Finger"/>
    <property type="match status" value="7"/>
</dbReference>
<dbReference type="PROSITE" id="PS50157">
    <property type="entry name" value="ZINC_FINGER_C2H2_2"/>
    <property type="match status" value="8"/>
</dbReference>
<feature type="domain" description="C2H2-type" evidence="20">
    <location>
        <begin position="1400"/>
        <end position="1427"/>
    </location>
</feature>
<evidence type="ECO:0000256" key="14">
    <source>
        <dbReference type="ARBA" id="ARBA00069362"/>
    </source>
</evidence>
<proteinExistence type="inferred from homology"/>
<evidence type="ECO:0000256" key="8">
    <source>
        <dbReference type="ARBA" id="ARBA00023015"/>
    </source>
</evidence>
<dbReference type="FunFam" id="3.30.160.60:FF:000123">
    <property type="entry name" value="transcriptional repressor CTCF isoform X1"/>
    <property type="match status" value="1"/>
</dbReference>
<dbReference type="Pfam" id="PF15903">
    <property type="entry name" value="PL48"/>
    <property type="match status" value="1"/>
</dbReference>
<feature type="compositionally biased region" description="Polar residues" evidence="19">
    <location>
        <begin position="767"/>
        <end position="776"/>
    </location>
</feature>
<comment type="subcellular location">
    <subcellularLocation>
        <location evidence="1">Nucleus</location>
    </subcellularLocation>
</comment>
<evidence type="ECO:0000256" key="12">
    <source>
        <dbReference type="ARBA" id="ARBA00023242"/>
    </source>
</evidence>
<keyword evidence="10" id="KW-0010">Activator</keyword>
<dbReference type="FunFam" id="3.30.160.60:FF:000049">
    <property type="entry name" value="transcriptional repressor CTCF isoform X1"/>
    <property type="match status" value="2"/>
</dbReference>
<feature type="region of interest" description="Disordered" evidence="19">
    <location>
        <begin position="467"/>
        <end position="492"/>
    </location>
</feature>
<feature type="region of interest" description="Disordered" evidence="19">
    <location>
        <begin position="1776"/>
        <end position="1798"/>
    </location>
</feature>
<keyword evidence="9" id="KW-0238">DNA-binding</keyword>
<dbReference type="InterPro" id="IPR013087">
    <property type="entry name" value="Znf_C2H2_type"/>
</dbReference>
<feature type="region of interest" description="Disordered" evidence="19">
    <location>
        <begin position="1296"/>
        <end position="1349"/>
    </location>
</feature>
<feature type="compositionally biased region" description="Acidic residues" evidence="19">
    <location>
        <begin position="749"/>
        <end position="763"/>
    </location>
</feature>
<evidence type="ECO:0000256" key="11">
    <source>
        <dbReference type="ARBA" id="ARBA00023163"/>
    </source>
</evidence>
<feature type="compositionally biased region" description="Basic residues" evidence="19">
    <location>
        <begin position="1335"/>
        <end position="1345"/>
    </location>
</feature>
<protein>
    <recommendedName>
        <fullName evidence="14">Transcriptional repressor CTCF</fullName>
    </recommendedName>
    <alternativeName>
        <fullName evidence="15">11-zinc finger protein</fullName>
    </alternativeName>
    <alternativeName>
        <fullName evidence="16">CCCTC-binding factor</fullName>
    </alternativeName>
    <alternativeName>
        <fullName evidence="17">CTCFL paralog</fullName>
    </alternativeName>
</protein>
<feature type="compositionally biased region" description="Basic and acidic residues" evidence="19">
    <location>
        <begin position="1129"/>
        <end position="1146"/>
    </location>
</feature>
<dbReference type="GO" id="GO:0005634">
    <property type="term" value="C:nucleus"/>
    <property type="evidence" value="ECO:0007669"/>
    <property type="project" value="UniProtKB-SubCell"/>
</dbReference>
<feature type="compositionally biased region" description="Basic and acidic residues" evidence="19">
    <location>
        <begin position="560"/>
        <end position="573"/>
    </location>
</feature>
<feature type="domain" description="C2H2-type" evidence="20">
    <location>
        <begin position="1428"/>
        <end position="1455"/>
    </location>
</feature>
<keyword evidence="11" id="KW-0804">Transcription</keyword>
<dbReference type="SMART" id="SM00355">
    <property type="entry name" value="ZnF_C2H2"/>
    <property type="match status" value="8"/>
</dbReference>
<dbReference type="PANTHER" id="PTHR15829">
    <property type="entry name" value="PROTEIN KINASE PKN/PRK1, EFFECTOR"/>
    <property type="match status" value="1"/>
</dbReference>
<dbReference type="FunFam" id="3.30.160.60:FF:000283">
    <property type="entry name" value="Putative transcriptional repressor ctcf"/>
    <property type="match status" value="1"/>
</dbReference>
<feature type="compositionally biased region" description="Basic residues" evidence="19">
    <location>
        <begin position="1665"/>
        <end position="1677"/>
    </location>
</feature>
<evidence type="ECO:0000256" key="18">
    <source>
        <dbReference type="PROSITE-ProRule" id="PRU00042"/>
    </source>
</evidence>
<keyword evidence="12" id="KW-0539">Nucleus</keyword>
<dbReference type="EMBL" id="SCEB01214731">
    <property type="protein sequence ID" value="RXM33564.1"/>
    <property type="molecule type" value="Genomic_DNA"/>
</dbReference>
<feature type="region of interest" description="Disordered" evidence="19">
    <location>
        <begin position="740"/>
        <end position="777"/>
    </location>
</feature>
<comment type="similarity">
    <text evidence="2">Belongs to the RIPOR family.</text>
</comment>
<evidence type="ECO:0000256" key="6">
    <source>
        <dbReference type="ARBA" id="ARBA00022771"/>
    </source>
</evidence>
<sequence>MSLSVRPTRRITSSSINRSQSFAGVNSSDKHYRNRAVFSTPTSSRKFPSRASRMFTLSHKSLPPKVPQPERLDEVYEALKRGLQAYLQVHQLELDSLTRQMRESKRNSRLGFLYELDKQVKAIERFMRRLEFHLSKIDELYEAYCMHRRLRDGANKMVKAYTAGSPGSREARESLAEANKGYKEYTENMCMLESELENQLGEFQVKMKGLAGFARLCAGDQYEIFMKFGRQRWKLRGRIEINGKQVWDSEEMVFLPLITEFLSIKVTELKSLANHVVVGNVCCETKDLFAALPQTVAVDINDLGTIKLSLEVTWNPFDKDDQSSAASTVNKTATVNKRFSTYNQSPPDTPSLREQAFYNHPQATTEQHRWSLLDVFRETLVEKLSRNCLCGDVTSARLGSCDTKLYNMLRRQEEMENPAAWSNSSESSDDSSSPQLPINQRHAQKTVVQPEIQAAAPIIEIAFAPKEEPASAGDPASQEEEPCKEDREKSEVVVSNGHVRYSRSLSHISEASADAAIVESVATETVATETFPTDAVAETTVSFDAISVDDIIMEVPSTPERVEKTPDLKEQETQQRATDSQSTVSSKPKESGDVTRNSLVVVAQLPETTTQSTDQLSSPALTEAGVVTEGLAAAPRTEQRQSQQGASEVERPGQAEDTWEVPSEKAKSVDSGVEEALNTLISTLDDYRGQFPELQLLEQETRHLEEILMQRQGLCRSRASSISLTVEHALESFDFLNTHDLEDSVSGSSDEEREREEEEEEEEGASRTDSLQQGSSVPGEVLSEEIGLLGDSDVSPDHMSTGSEHLDRALVVHLDNCSHLLLQLGTFGPLRCREMYALDKLLREARVLGLVCKVSEEKSGVVNSAEEVLPFLESKHKALAFWSQCTESLNVYTTTAERFLQSLRSVFSARLHDQHASRADTVFVKLAERVLEKRLPKRGRSGRQELITLFQYWSHLEEEGVSALDTYITELAEQVSLIQSLQSGDQDTVLKTLKRVPETQLQKEGLRALSLLLLDKRIKVSNAASALLRSLADSPRSRERALVSCLELLEDESVETRVAGCKALSCLKVGTATPSGPCVCVCAPVPGSDEPQYRSGPSEALLRACSGNTCQVITMETDENEAVVDEGETFSKGKERKTYQRRRDGGLEEESDVLVQDQPDGSEEQVAGEMVQDVNVNSNVDMVLMEQLDPTLLQMKTEVLETDVHQEGGETTVDETQIITLQVVNMEEQPINLGELQLVQVPVPVSVPVSSATVEEFQGTYENMPKEVDPVICHTLPLPEGFQVVKVGANGEVETVEQEELHHQQQQIEEQQQQQSQQNEDSTWQKDPDYQPPSKKSKKTKKSKLRYNTEEGKDMDVSVYDFEEEQQEGLLSEVNAEKVVGNMKQPKPTKIKKKGVKKTFQCELCSYTCPRRSNLDRHMKSHTDERPHKCHLCGRAFRTVTLLRNHLNTHTGTRPHKCQDCDMAFVTSGELVRHRRYKHTHEKPFKCSMCDYASVEVSKLKRHIRSHTGERPFQCSLCSYASRDTYKLKRHMRTHSGEKPYECYICHARFTQSGTMKMHILQKHTENVAKFHCPHCDTVIARKSDLGVHLRKQHSYIEQGKKCRYCEAVFHERYALIQHQKSHKNEKRFKCELCDYACRQNTMARHAENCCGPDSMEGENGATPKKTRVGRKKKMRCKKDDDDDDDSEEHADPELEDIEEEDEDDLAEAEAEAEAQADLVEVEEEPLTPQPTPVKRKRGRPPGKANTPKPAPPAAIIQVEDESTGTIENIIVEVKKEPEAPPEEMESEAVQLPVVEAAPNGDLTPEMILSMMDR</sequence>
<keyword evidence="4" id="KW-0479">Metal-binding</keyword>
<dbReference type="InterPro" id="IPR031780">
    <property type="entry name" value="FAM65_N"/>
</dbReference>
<feature type="compositionally biased region" description="Acidic residues" evidence="19">
    <location>
        <begin position="1681"/>
        <end position="1726"/>
    </location>
</feature>
<evidence type="ECO:0000256" key="5">
    <source>
        <dbReference type="ARBA" id="ARBA00022737"/>
    </source>
</evidence>
<evidence type="ECO:0000313" key="21">
    <source>
        <dbReference type="EMBL" id="RXM33564.1"/>
    </source>
</evidence>
<evidence type="ECO:0000259" key="20">
    <source>
        <dbReference type="PROSITE" id="PS50157"/>
    </source>
</evidence>
<keyword evidence="7" id="KW-0862">Zinc</keyword>
<evidence type="ECO:0000256" key="17">
    <source>
        <dbReference type="ARBA" id="ARBA00080637"/>
    </source>
</evidence>
<feature type="compositionally biased region" description="Low complexity" evidence="19">
    <location>
        <begin position="417"/>
        <end position="434"/>
    </location>
</feature>
<feature type="region of interest" description="Disordered" evidence="19">
    <location>
        <begin position="633"/>
        <end position="672"/>
    </location>
</feature>
<feature type="domain" description="C2H2-type" evidence="20">
    <location>
        <begin position="1485"/>
        <end position="1512"/>
    </location>
</feature>
<evidence type="ECO:0000256" key="19">
    <source>
        <dbReference type="SAM" id="MobiDB-lite"/>
    </source>
</evidence>
<feature type="region of interest" description="Disordered" evidence="19">
    <location>
        <begin position="1126"/>
        <end position="1150"/>
    </location>
</feature>
<dbReference type="FunFam" id="3.30.160.60:FF:000373">
    <property type="entry name" value="Putative transcriptional repressor ctcf"/>
    <property type="match status" value="1"/>
</dbReference>
<feature type="region of interest" description="Disordered" evidence="19">
    <location>
        <begin position="416"/>
        <end position="437"/>
    </location>
</feature>
<dbReference type="GO" id="GO:0008270">
    <property type="term" value="F:zinc ion binding"/>
    <property type="evidence" value="ECO:0007669"/>
    <property type="project" value="UniProtKB-KW"/>
</dbReference>
<feature type="domain" description="C2H2-type" evidence="20">
    <location>
        <begin position="1571"/>
        <end position="1599"/>
    </location>
</feature>
<dbReference type="GO" id="GO:0003677">
    <property type="term" value="F:DNA binding"/>
    <property type="evidence" value="ECO:0007669"/>
    <property type="project" value="UniProtKB-KW"/>
</dbReference>
<accession>A0A444UEF8</accession>
<dbReference type="GO" id="GO:0010557">
    <property type="term" value="P:positive regulation of macromolecule biosynthetic process"/>
    <property type="evidence" value="ECO:0007669"/>
    <property type="project" value="UniProtKB-ARBA"/>
</dbReference>
<evidence type="ECO:0000256" key="10">
    <source>
        <dbReference type="ARBA" id="ARBA00023159"/>
    </source>
</evidence>
<feature type="compositionally biased region" description="Polar residues" evidence="19">
    <location>
        <begin position="574"/>
        <end position="586"/>
    </location>
</feature>
<evidence type="ECO:0000256" key="15">
    <source>
        <dbReference type="ARBA" id="ARBA00077042"/>
    </source>
</evidence>
<comment type="similarity">
    <text evidence="13">Belongs to the CTCF zinc-finger protein family.</text>
</comment>
<dbReference type="PANTHER" id="PTHR15829:SF1">
    <property type="entry name" value="RHO FAMILY-INTERACTING CELL POLARIZATION REGULATOR 1"/>
    <property type="match status" value="1"/>
</dbReference>
<keyword evidence="22" id="KW-1185">Reference proteome</keyword>
<dbReference type="Pfam" id="PF00096">
    <property type="entry name" value="zf-C2H2"/>
    <property type="match status" value="3"/>
</dbReference>
<keyword evidence="8" id="KW-0805">Transcription regulation</keyword>
<dbReference type="PROSITE" id="PS00028">
    <property type="entry name" value="ZINC_FINGER_C2H2_1"/>
    <property type="match status" value="6"/>
</dbReference>
<evidence type="ECO:0000256" key="2">
    <source>
        <dbReference type="ARBA" id="ARBA00005744"/>
    </source>
</evidence>
<feature type="domain" description="C2H2-type" evidence="20">
    <location>
        <begin position="1513"/>
        <end position="1540"/>
    </location>
</feature>
<keyword evidence="5" id="KW-0677">Repeat</keyword>
<dbReference type="InterPro" id="IPR036236">
    <property type="entry name" value="Znf_C2H2_sf"/>
</dbReference>
<feature type="compositionally biased region" description="Low complexity" evidence="19">
    <location>
        <begin position="1304"/>
        <end position="1320"/>
    </location>
</feature>
<dbReference type="InterPro" id="IPR026136">
    <property type="entry name" value="RIPOR3"/>
</dbReference>
<keyword evidence="6 18" id="KW-0863">Zinc-finger</keyword>
<evidence type="ECO:0000256" key="16">
    <source>
        <dbReference type="ARBA" id="ARBA00079129"/>
    </source>
</evidence>
<comment type="caution">
    <text evidence="21">The sequence shown here is derived from an EMBL/GenBank/DDBJ whole genome shotgun (WGS) entry which is preliminary data.</text>
</comment>
<dbReference type="GO" id="GO:0006355">
    <property type="term" value="P:regulation of DNA-templated transcription"/>
    <property type="evidence" value="ECO:0007669"/>
    <property type="project" value="UniProtKB-ARBA"/>
</dbReference>
<feature type="domain" description="C2H2-type" evidence="20">
    <location>
        <begin position="1541"/>
        <end position="1569"/>
    </location>
</feature>
<gene>
    <name evidence="21" type="ORF">EOD39_1266</name>
</gene>
<feature type="domain" description="C2H2-type" evidence="20">
    <location>
        <begin position="1601"/>
        <end position="1628"/>
    </location>
</feature>
<dbReference type="SUPFAM" id="SSF57667">
    <property type="entry name" value="beta-beta-alpha zinc fingers"/>
    <property type="match status" value="5"/>
</dbReference>
<evidence type="ECO:0000256" key="13">
    <source>
        <dbReference type="ARBA" id="ARBA00061457"/>
    </source>
</evidence>
<evidence type="ECO:0000256" key="4">
    <source>
        <dbReference type="ARBA" id="ARBA00022723"/>
    </source>
</evidence>
<evidence type="ECO:0000313" key="22">
    <source>
        <dbReference type="Proteomes" id="UP000289886"/>
    </source>
</evidence>